<dbReference type="PROSITE" id="PS50213">
    <property type="entry name" value="FAS1"/>
    <property type="match status" value="2"/>
</dbReference>
<reference evidence="3" key="1">
    <citation type="submission" date="2019-05" db="EMBL/GenBank/DDBJ databases">
        <title>Annotation for the trematode Fasciolopsis buski.</title>
        <authorList>
            <person name="Choi Y.-J."/>
        </authorList>
    </citation>
    <scope>NUCLEOTIDE SEQUENCE</scope>
    <source>
        <strain evidence="3">HT</strain>
        <tissue evidence="3">Whole worm</tissue>
    </source>
</reference>
<feature type="domain" description="FAS1" evidence="2">
    <location>
        <begin position="237"/>
        <end position="374"/>
    </location>
</feature>
<evidence type="ECO:0000313" key="4">
    <source>
        <dbReference type="Proteomes" id="UP000728185"/>
    </source>
</evidence>
<dbReference type="OrthoDB" id="286301at2759"/>
<dbReference type="SMART" id="SM00554">
    <property type="entry name" value="FAS1"/>
    <property type="match status" value="2"/>
</dbReference>
<feature type="chain" id="PRO_5034354288" evidence="1">
    <location>
        <begin position="18"/>
        <end position="756"/>
    </location>
</feature>
<dbReference type="SUPFAM" id="SSF82153">
    <property type="entry name" value="FAS1 domain"/>
    <property type="match status" value="3"/>
</dbReference>
<dbReference type="GO" id="GO:0031012">
    <property type="term" value="C:extracellular matrix"/>
    <property type="evidence" value="ECO:0007669"/>
    <property type="project" value="TreeGrafter"/>
</dbReference>
<dbReference type="Pfam" id="PF02469">
    <property type="entry name" value="Fasciclin"/>
    <property type="match status" value="2"/>
</dbReference>
<gene>
    <name evidence="3" type="ORF">FBUS_00756</name>
</gene>
<sequence>MRAVLLILLWTTVFTAGQKSNIRFGDQFTDIRYADPDSAGYRYCAYWELADGTHLHSTCDPYSMERCGKPVNFEYKCCSGFEEAPGMFYAYGGQKAPVCTKMISPFNDCAETVLQSVDYAAFAPGLSTVNQLKQEPSDQPYTIFAPKIGENGENGDGPLQIEQHVVKGRVYVEDLKDGMDLETLDGKRKLHVNKYPYGVTTVDCVELLDADLECKSGLIHKIRQPLGGRSVGPNVDRSSVLSFLQTYPDTREFTGDLPNQVKSDLGNVASGKRYTVLAPRNQAWAALKRRYPRQLIGQIASGHVLQGQVCSSGLIRTVNVQNTVDGHTVEIGCDLNSESHERRYVKSVCGKKHELVETDMTAANGVIHLLDEPILPLSAFTLEDLKSNKECAKALKITEFVKLLEECDLYMEPGTKYAMILPLDEAFDWWSRYEQFREEYQRFQTDKEYRCRVARYHIMKSDDRLKNIDSFASHTMGHRTNNKKDQLYETTYFKKTALGSELHFHYAPIPNMKAFELQDVSVYVTPRINVPPEQNLTDILASRPDTKLTNSKTVEAGMNEKHFRKNAPKNLYLVTTDDGWKDPRAKPGSASQLRPEHTMYKGEALEKFLLLHHVPLYLWGGDIGYFDKNTVHKFMSSAGVELTFWMDEKGVMRIGYDGLPRNEWPRVVKFNLPARDGIMWLLDGVLKCPEKVCPLYVEDIDYYDMYVSACQTSHLPNEPNAPKDFRQKPTEVASRHPDHCTVILQLSEKSVNLIEA</sequence>
<dbReference type="GO" id="GO:0007155">
    <property type="term" value="P:cell adhesion"/>
    <property type="evidence" value="ECO:0007669"/>
    <property type="project" value="TreeGrafter"/>
</dbReference>
<dbReference type="Proteomes" id="UP000728185">
    <property type="component" value="Unassembled WGS sequence"/>
</dbReference>
<evidence type="ECO:0000256" key="1">
    <source>
        <dbReference type="SAM" id="SignalP"/>
    </source>
</evidence>
<name>A0A8E0RVP4_9TREM</name>
<dbReference type="InterPro" id="IPR050904">
    <property type="entry name" value="Adhesion/Biosynth-related"/>
</dbReference>
<accession>A0A8E0RVP4</accession>
<proteinExistence type="predicted"/>
<comment type="caution">
    <text evidence="3">The sequence shown here is derived from an EMBL/GenBank/DDBJ whole genome shotgun (WGS) entry which is preliminary data.</text>
</comment>
<dbReference type="AlphaFoldDB" id="A0A8E0RVP4"/>
<feature type="domain" description="FAS1" evidence="2">
    <location>
        <begin position="106"/>
        <end position="226"/>
    </location>
</feature>
<dbReference type="InterPro" id="IPR036378">
    <property type="entry name" value="FAS1_dom_sf"/>
</dbReference>
<keyword evidence="1" id="KW-0732">Signal</keyword>
<dbReference type="PANTHER" id="PTHR10900:SF114">
    <property type="entry name" value="FAS1 DOMAIN-CONTAINING PROTEIN"/>
    <property type="match status" value="1"/>
</dbReference>
<keyword evidence="4" id="KW-1185">Reference proteome</keyword>
<dbReference type="EMBL" id="LUCM01006147">
    <property type="protein sequence ID" value="KAA0191751.1"/>
    <property type="molecule type" value="Genomic_DNA"/>
</dbReference>
<protein>
    <submittedName>
        <fullName evidence="3">Gynecophoral canal protein</fullName>
    </submittedName>
</protein>
<dbReference type="GO" id="GO:0005615">
    <property type="term" value="C:extracellular space"/>
    <property type="evidence" value="ECO:0007669"/>
    <property type="project" value="TreeGrafter"/>
</dbReference>
<dbReference type="GO" id="GO:0030198">
    <property type="term" value="P:extracellular matrix organization"/>
    <property type="evidence" value="ECO:0007669"/>
    <property type="project" value="TreeGrafter"/>
</dbReference>
<dbReference type="GO" id="GO:0050839">
    <property type="term" value="F:cell adhesion molecule binding"/>
    <property type="evidence" value="ECO:0007669"/>
    <property type="project" value="TreeGrafter"/>
</dbReference>
<evidence type="ECO:0000313" key="3">
    <source>
        <dbReference type="EMBL" id="KAA0191751.1"/>
    </source>
</evidence>
<feature type="signal peptide" evidence="1">
    <location>
        <begin position="1"/>
        <end position="17"/>
    </location>
</feature>
<dbReference type="Gene3D" id="2.30.180.10">
    <property type="entry name" value="FAS1 domain"/>
    <property type="match status" value="2"/>
</dbReference>
<evidence type="ECO:0000259" key="2">
    <source>
        <dbReference type="PROSITE" id="PS50213"/>
    </source>
</evidence>
<organism evidence="3 4">
    <name type="scientific">Fasciolopsis buskii</name>
    <dbReference type="NCBI Taxonomy" id="27845"/>
    <lineage>
        <taxon>Eukaryota</taxon>
        <taxon>Metazoa</taxon>
        <taxon>Spiralia</taxon>
        <taxon>Lophotrochozoa</taxon>
        <taxon>Platyhelminthes</taxon>
        <taxon>Trematoda</taxon>
        <taxon>Digenea</taxon>
        <taxon>Plagiorchiida</taxon>
        <taxon>Echinostomata</taxon>
        <taxon>Echinostomatoidea</taxon>
        <taxon>Fasciolidae</taxon>
        <taxon>Fasciolopsis</taxon>
    </lineage>
</organism>
<dbReference type="PANTHER" id="PTHR10900">
    <property type="entry name" value="PERIOSTIN-RELATED"/>
    <property type="match status" value="1"/>
</dbReference>
<dbReference type="InterPro" id="IPR000782">
    <property type="entry name" value="FAS1_domain"/>
</dbReference>